<protein>
    <submittedName>
        <fullName evidence="2">Uncharacterized protein</fullName>
    </submittedName>
</protein>
<accession>A0AAV7TEU7</accession>
<sequence length="135" mass="14218">MGFAPAGVAVPGEQSPGPSGIQRGLCAQYAEAALRGEWRQQGSSVALLQVLDTFGDKECELDFEERSTEEGELLEEGEEEEWWADTRGGGVAANFVAELFQGARQVHPRSAGLAVGRNPAGEAEGTGVATVIVSR</sequence>
<feature type="region of interest" description="Disordered" evidence="1">
    <location>
        <begin position="1"/>
        <end position="20"/>
    </location>
</feature>
<name>A0AAV7TEU7_PLEWA</name>
<gene>
    <name evidence="2" type="ORF">NDU88_006340</name>
</gene>
<evidence type="ECO:0000256" key="1">
    <source>
        <dbReference type="SAM" id="MobiDB-lite"/>
    </source>
</evidence>
<organism evidence="2 3">
    <name type="scientific">Pleurodeles waltl</name>
    <name type="common">Iberian ribbed newt</name>
    <dbReference type="NCBI Taxonomy" id="8319"/>
    <lineage>
        <taxon>Eukaryota</taxon>
        <taxon>Metazoa</taxon>
        <taxon>Chordata</taxon>
        <taxon>Craniata</taxon>
        <taxon>Vertebrata</taxon>
        <taxon>Euteleostomi</taxon>
        <taxon>Amphibia</taxon>
        <taxon>Batrachia</taxon>
        <taxon>Caudata</taxon>
        <taxon>Salamandroidea</taxon>
        <taxon>Salamandridae</taxon>
        <taxon>Pleurodelinae</taxon>
        <taxon>Pleurodeles</taxon>
    </lineage>
</organism>
<dbReference type="Proteomes" id="UP001066276">
    <property type="component" value="Chromosome 4_1"/>
</dbReference>
<reference evidence="2" key="1">
    <citation type="journal article" date="2022" name="bioRxiv">
        <title>Sequencing and chromosome-scale assembly of the giantPleurodeles waltlgenome.</title>
        <authorList>
            <person name="Brown T."/>
            <person name="Elewa A."/>
            <person name="Iarovenko S."/>
            <person name="Subramanian E."/>
            <person name="Araus A.J."/>
            <person name="Petzold A."/>
            <person name="Susuki M."/>
            <person name="Suzuki K.-i.T."/>
            <person name="Hayashi T."/>
            <person name="Toyoda A."/>
            <person name="Oliveira C."/>
            <person name="Osipova E."/>
            <person name="Leigh N.D."/>
            <person name="Simon A."/>
            <person name="Yun M.H."/>
        </authorList>
    </citation>
    <scope>NUCLEOTIDE SEQUENCE</scope>
    <source>
        <strain evidence="2">20211129_DDA</strain>
        <tissue evidence="2">Liver</tissue>
    </source>
</reference>
<dbReference type="EMBL" id="JANPWB010000007">
    <property type="protein sequence ID" value="KAJ1174519.1"/>
    <property type="molecule type" value="Genomic_DNA"/>
</dbReference>
<dbReference type="AlphaFoldDB" id="A0AAV7TEU7"/>
<keyword evidence="3" id="KW-1185">Reference proteome</keyword>
<evidence type="ECO:0000313" key="3">
    <source>
        <dbReference type="Proteomes" id="UP001066276"/>
    </source>
</evidence>
<feature type="region of interest" description="Disordered" evidence="1">
    <location>
        <begin position="114"/>
        <end position="135"/>
    </location>
</feature>
<proteinExistence type="predicted"/>
<evidence type="ECO:0000313" key="2">
    <source>
        <dbReference type="EMBL" id="KAJ1174519.1"/>
    </source>
</evidence>
<comment type="caution">
    <text evidence="2">The sequence shown here is derived from an EMBL/GenBank/DDBJ whole genome shotgun (WGS) entry which is preliminary data.</text>
</comment>